<proteinExistence type="predicted"/>
<dbReference type="SUPFAM" id="SSF52047">
    <property type="entry name" value="RNI-like"/>
    <property type="match status" value="1"/>
</dbReference>
<dbReference type="AlphaFoldDB" id="A0A0R3TFM5"/>
<sequence length="134" mass="14226">LTTIAQAMNPNSDPITTIVDTVNLPPKCALPRARGLQRLILADNGLGNNGGFGGAGKHLAAVLQCSTERLAPLLGGLTFLDLSDNPGLGDGGVIELCFGLIRNFTMKELHLRNVKMKFDGKQLISFVYSIGTPH</sequence>
<dbReference type="Gene3D" id="3.80.10.10">
    <property type="entry name" value="Ribonuclease Inhibitor"/>
    <property type="match status" value="1"/>
</dbReference>
<accession>A0A0R3TFM5</accession>
<evidence type="ECO:0000313" key="1">
    <source>
        <dbReference type="WBParaSite" id="HNAJ_0000586601-mRNA-1"/>
    </source>
</evidence>
<dbReference type="WBParaSite" id="HNAJ_0000586601-mRNA-1">
    <property type="protein sequence ID" value="HNAJ_0000586601-mRNA-1"/>
    <property type="gene ID" value="HNAJ_0000586601"/>
</dbReference>
<name>A0A0R3TFM5_RODNA</name>
<dbReference type="InterPro" id="IPR001611">
    <property type="entry name" value="Leu-rich_rpt"/>
</dbReference>
<dbReference type="Pfam" id="PF13516">
    <property type="entry name" value="LRR_6"/>
    <property type="match status" value="1"/>
</dbReference>
<protein>
    <submittedName>
        <fullName evidence="1">Recep_L_domain domain-containing protein</fullName>
    </submittedName>
</protein>
<organism evidence="1">
    <name type="scientific">Rodentolepis nana</name>
    <name type="common">Dwarf tapeworm</name>
    <name type="synonym">Hymenolepis nana</name>
    <dbReference type="NCBI Taxonomy" id="102285"/>
    <lineage>
        <taxon>Eukaryota</taxon>
        <taxon>Metazoa</taxon>
        <taxon>Spiralia</taxon>
        <taxon>Lophotrochozoa</taxon>
        <taxon>Platyhelminthes</taxon>
        <taxon>Cestoda</taxon>
        <taxon>Eucestoda</taxon>
        <taxon>Cyclophyllidea</taxon>
        <taxon>Hymenolepididae</taxon>
        <taxon>Rodentolepis</taxon>
    </lineage>
</organism>
<reference evidence="1" key="1">
    <citation type="submission" date="2017-02" db="UniProtKB">
        <authorList>
            <consortium name="WormBaseParasite"/>
        </authorList>
    </citation>
    <scope>IDENTIFICATION</scope>
</reference>
<dbReference type="InterPro" id="IPR032675">
    <property type="entry name" value="LRR_dom_sf"/>
</dbReference>